<dbReference type="Gene3D" id="3.10.129.10">
    <property type="entry name" value="Hotdog Thioesterase"/>
    <property type="match status" value="1"/>
</dbReference>
<dbReference type="Proteomes" id="UP000316628">
    <property type="component" value="Unassembled WGS sequence"/>
</dbReference>
<evidence type="ECO:0000259" key="1">
    <source>
        <dbReference type="Pfam" id="PF22818"/>
    </source>
</evidence>
<dbReference type="InterPro" id="IPR054545">
    <property type="entry name" value="ApeI-like"/>
</dbReference>
<dbReference type="EMBL" id="VFPP01000001">
    <property type="protein sequence ID" value="TQM78409.1"/>
    <property type="molecule type" value="Genomic_DNA"/>
</dbReference>
<dbReference type="Pfam" id="PF22818">
    <property type="entry name" value="ApeI-like"/>
    <property type="match status" value="1"/>
</dbReference>
<evidence type="ECO:0000313" key="3">
    <source>
        <dbReference type="Proteomes" id="UP000316628"/>
    </source>
</evidence>
<accession>A0A543J6E1</accession>
<dbReference type="SUPFAM" id="SSF54637">
    <property type="entry name" value="Thioesterase/thiol ester dehydrase-isomerase"/>
    <property type="match status" value="1"/>
</dbReference>
<dbReference type="RefSeq" id="WP_211363361.1">
    <property type="nucleotide sequence ID" value="NZ_VFPP01000001.1"/>
</dbReference>
<name>A0A543J6E1_9PSEU</name>
<keyword evidence="3" id="KW-1185">Reference proteome</keyword>
<dbReference type="AlphaFoldDB" id="A0A543J6E1"/>
<organism evidence="2 3">
    <name type="scientific">Saccharothrix saharensis</name>
    <dbReference type="NCBI Taxonomy" id="571190"/>
    <lineage>
        <taxon>Bacteria</taxon>
        <taxon>Bacillati</taxon>
        <taxon>Actinomycetota</taxon>
        <taxon>Actinomycetes</taxon>
        <taxon>Pseudonocardiales</taxon>
        <taxon>Pseudonocardiaceae</taxon>
        <taxon>Saccharothrix</taxon>
    </lineage>
</organism>
<evidence type="ECO:0000313" key="2">
    <source>
        <dbReference type="EMBL" id="TQM78409.1"/>
    </source>
</evidence>
<gene>
    <name evidence="2" type="ORF">FHX81_0676</name>
</gene>
<sequence>MADRAQRARGFLDRRGPAVEVVERTGSTTVARTVVDPADPVFAGHYPGFPILPGVSLVEFAHRAAHATLPGPDGAAARWAAVEQARFLAPVPPGAELTARLEWRPGADASTLRCDVAIAGPEGPVARVRLRYEVGHGSTERTTT</sequence>
<protein>
    <submittedName>
        <fullName evidence="2">3-hydroxyacyl-[acyl-carrier-protein] dehydratase</fullName>
    </submittedName>
</protein>
<reference evidence="2 3" key="1">
    <citation type="submission" date="2019-06" db="EMBL/GenBank/DDBJ databases">
        <title>Sequencing the genomes of 1000 actinobacteria strains.</title>
        <authorList>
            <person name="Klenk H.-P."/>
        </authorList>
    </citation>
    <scope>NUCLEOTIDE SEQUENCE [LARGE SCALE GENOMIC DNA]</scope>
    <source>
        <strain evidence="2 3">DSM 45456</strain>
    </source>
</reference>
<dbReference type="InterPro" id="IPR029069">
    <property type="entry name" value="HotDog_dom_sf"/>
</dbReference>
<comment type="caution">
    <text evidence="2">The sequence shown here is derived from an EMBL/GenBank/DDBJ whole genome shotgun (WGS) entry which is preliminary data.</text>
</comment>
<proteinExistence type="predicted"/>
<feature type="domain" description="ApeI dehydratase-like" evidence="1">
    <location>
        <begin position="25"/>
        <end position="110"/>
    </location>
</feature>